<accession>A0A0R0A2S5</accession>
<dbReference type="Pfam" id="PF07396">
    <property type="entry name" value="Porin_O_P"/>
    <property type="match status" value="1"/>
</dbReference>
<keyword evidence="3" id="KW-1185">Reference proteome</keyword>
<dbReference type="SUPFAM" id="SSF56935">
    <property type="entry name" value="Porins"/>
    <property type="match status" value="1"/>
</dbReference>
<evidence type="ECO:0000313" key="3">
    <source>
        <dbReference type="Proteomes" id="UP000050836"/>
    </source>
</evidence>
<dbReference type="Proteomes" id="UP000050836">
    <property type="component" value="Unassembled WGS sequence"/>
</dbReference>
<sequence length="390" mass="42744">MKRIALPCLLLCVTLPAAAQTQTWPPRLKTASGDELTLTGNVAYDAADFSGSGHAGAVLHDDTGWRRKEFGIGYKRAGRYDVTVGYDFQSKTWLDVALRLETKALFGRDLGKLRLGQSKMAVGFEGATASRAGSYIEASLPTQAFYESRRTGVDWAYEQPLYILNAGYYFGSDLQGNNRGDTAAARLAWTPWKASGNVLHLGVSASKESPEGEVDGRDQYRAPTARWRARAGSALTTDRLVDSGTLRDIQQLQRRGIEALWINGPWSLQGEYQQQTARRGSGLPDYRGYGGYASASWLVTGESRPYSAGNVGNPKPGHRHGAVELLLRRDHLDLDDAGIAGGRARSWTLGANWYLGPNLKFQGNYVRADARRAGSHVDPHLLSLRAQLHF</sequence>
<gene>
    <name evidence="2" type="ORF">ARC78_01545</name>
</gene>
<feature type="chain" id="PRO_5006390174" evidence="1">
    <location>
        <begin position="20"/>
        <end position="390"/>
    </location>
</feature>
<keyword evidence="1" id="KW-0732">Signal</keyword>
<evidence type="ECO:0000313" key="2">
    <source>
        <dbReference type="EMBL" id="KRG39429.1"/>
    </source>
</evidence>
<feature type="signal peptide" evidence="1">
    <location>
        <begin position="1"/>
        <end position="19"/>
    </location>
</feature>
<organism evidence="2 3">
    <name type="scientific">Stenotrophomonas pictorum JCM 9942</name>
    <dbReference type="NCBI Taxonomy" id="1236960"/>
    <lineage>
        <taxon>Bacteria</taxon>
        <taxon>Pseudomonadati</taxon>
        <taxon>Pseudomonadota</taxon>
        <taxon>Gammaproteobacteria</taxon>
        <taxon>Lysobacterales</taxon>
        <taxon>Lysobacteraceae</taxon>
        <taxon>Stenotrophomonas</taxon>
    </lineage>
</organism>
<comment type="caution">
    <text evidence="2">The sequence shown here is derived from an EMBL/GenBank/DDBJ whole genome shotgun (WGS) entry which is preliminary data.</text>
</comment>
<proteinExistence type="predicted"/>
<dbReference type="InterPro" id="IPR010870">
    <property type="entry name" value="Porin_O/P"/>
</dbReference>
<name>A0A0R0A2S5_9GAMM</name>
<dbReference type="Gene3D" id="2.40.160.10">
    <property type="entry name" value="Porin"/>
    <property type="match status" value="1"/>
</dbReference>
<dbReference type="EMBL" id="LLXS01000045">
    <property type="protein sequence ID" value="KRG39429.1"/>
    <property type="molecule type" value="Genomic_DNA"/>
</dbReference>
<evidence type="ECO:0000256" key="1">
    <source>
        <dbReference type="SAM" id="SignalP"/>
    </source>
</evidence>
<dbReference type="AlphaFoldDB" id="A0A0R0A2S5"/>
<dbReference type="InterPro" id="IPR023614">
    <property type="entry name" value="Porin_dom_sf"/>
</dbReference>
<dbReference type="RefSeq" id="WP_057506485.1">
    <property type="nucleotide sequence ID" value="NZ_LLXS01000045.1"/>
</dbReference>
<reference evidence="2 3" key="1">
    <citation type="submission" date="2015-10" db="EMBL/GenBank/DDBJ databases">
        <title>Genome sequencing and analysis of members of genus Stenotrophomonas.</title>
        <authorList>
            <person name="Patil P.P."/>
            <person name="Midha S."/>
            <person name="Patil P.B."/>
        </authorList>
    </citation>
    <scope>NUCLEOTIDE SEQUENCE [LARGE SCALE GENOMIC DNA]</scope>
    <source>
        <strain evidence="2 3">JCM 9942</strain>
    </source>
</reference>
<protein>
    <submittedName>
        <fullName evidence="2">Porin</fullName>
    </submittedName>
</protein>